<evidence type="ECO:0000313" key="1">
    <source>
        <dbReference type="EMBL" id="MCD5314597.1"/>
    </source>
</evidence>
<evidence type="ECO:0000313" key="2">
    <source>
        <dbReference type="Proteomes" id="UP001138997"/>
    </source>
</evidence>
<name>A0A9X1NGC4_9ACTN</name>
<comment type="caution">
    <text evidence="1">The sequence shown here is derived from an EMBL/GenBank/DDBJ whole genome shotgun (WGS) entry which is preliminary data.</text>
</comment>
<sequence length="189" mass="20300">MGKIEMTWERLAPAGVGAVSMRWLRSSSLLVASVGLAVVASGSPASASAPKDGPAGKSAQIVGWYGSGSNKTPLRAGTTSYGLHHIKIGGGGRKTENHETTSYAKGLWKSAIDNGSRYENKWGGWIYVKKYQTPGGQKRRMCVVTSNRSKDNQDLIFAGENYGTKGIITAYWTTYRGWSGSDTVACDRE</sequence>
<dbReference type="AlphaFoldDB" id="A0A9X1NGC4"/>
<dbReference type="Proteomes" id="UP001138997">
    <property type="component" value="Unassembled WGS sequence"/>
</dbReference>
<organism evidence="1 2">
    <name type="scientific">Kineosporia babensis</name>
    <dbReference type="NCBI Taxonomy" id="499548"/>
    <lineage>
        <taxon>Bacteria</taxon>
        <taxon>Bacillati</taxon>
        <taxon>Actinomycetota</taxon>
        <taxon>Actinomycetes</taxon>
        <taxon>Kineosporiales</taxon>
        <taxon>Kineosporiaceae</taxon>
        <taxon>Kineosporia</taxon>
    </lineage>
</organism>
<reference evidence="1" key="1">
    <citation type="submission" date="2021-11" db="EMBL/GenBank/DDBJ databases">
        <title>Streptomyces corallinus and Kineosporia corallina sp. nov., two new coral-derived marine actinobacteria.</title>
        <authorList>
            <person name="Buangrab K."/>
            <person name="Sutthacheep M."/>
            <person name="Yeemin T."/>
            <person name="Harunari E."/>
            <person name="Igarashi Y."/>
            <person name="Sripreechasak P."/>
            <person name="Kanchanasin P."/>
            <person name="Tanasupawat S."/>
            <person name="Phongsopitanun W."/>
        </authorList>
    </citation>
    <scope>NUCLEOTIDE SEQUENCE</scope>
    <source>
        <strain evidence="1">JCM 31032</strain>
    </source>
</reference>
<dbReference type="EMBL" id="JAJOMB010000017">
    <property type="protein sequence ID" value="MCD5314597.1"/>
    <property type="molecule type" value="Genomic_DNA"/>
</dbReference>
<dbReference type="RefSeq" id="WP_231447265.1">
    <property type="nucleotide sequence ID" value="NZ_JAJOMB010000017.1"/>
</dbReference>
<proteinExistence type="predicted"/>
<gene>
    <name evidence="1" type="ORF">LR394_27185</name>
</gene>
<protein>
    <submittedName>
        <fullName evidence="1">Uncharacterized protein</fullName>
    </submittedName>
</protein>
<keyword evidence="2" id="KW-1185">Reference proteome</keyword>
<accession>A0A9X1NGC4</accession>